<feature type="non-terminal residue" evidence="6">
    <location>
        <position position="217"/>
    </location>
</feature>
<keyword evidence="4" id="KW-0862">Zinc</keyword>
<dbReference type="OrthoDB" id="2677917at2759"/>
<dbReference type="GO" id="GO:0005634">
    <property type="term" value="C:nucleus"/>
    <property type="evidence" value="ECO:0007669"/>
    <property type="project" value="UniProtKB-SubCell"/>
</dbReference>
<dbReference type="AlphaFoldDB" id="A0A4Y7Q0J1"/>
<evidence type="ECO:0000256" key="1">
    <source>
        <dbReference type="ARBA" id="ARBA00004123"/>
    </source>
</evidence>
<reference evidence="6 7" key="1">
    <citation type="submission" date="2018-06" db="EMBL/GenBank/DDBJ databases">
        <title>A transcriptomic atlas of mushroom development highlights an independent origin of complex multicellularity.</title>
        <authorList>
            <consortium name="DOE Joint Genome Institute"/>
            <person name="Krizsan K."/>
            <person name="Almasi E."/>
            <person name="Merenyi Z."/>
            <person name="Sahu N."/>
            <person name="Viragh M."/>
            <person name="Koszo T."/>
            <person name="Mondo S."/>
            <person name="Kiss B."/>
            <person name="Balint B."/>
            <person name="Kues U."/>
            <person name="Barry K."/>
            <person name="Hegedus J.C."/>
            <person name="Henrissat B."/>
            <person name="Johnson J."/>
            <person name="Lipzen A."/>
            <person name="Ohm R."/>
            <person name="Nagy I."/>
            <person name="Pangilinan J."/>
            <person name="Yan J."/>
            <person name="Xiong Y."/>
            <person name="Grigoriev I.V."/>
            <person name="Hibbett D.S."/>
            <person name="Nagy L.G."/>
        </authorList>
    </citation>
    <scope>NUCLEOTIDE SEQUENCE [LARGE SCALE GENOMIC DNA]</scope>
    <source>
        <strain evidence="6 7">SZMC22713</strain>
    </source>
</reference>
<dbReference type="InterPro" id="IPR052035">
    <property type="entry name" value="ZnF_BED_domain_contain"/>
</dbReference>
<dbReference type="Proteomes" id="UP000294933">
    <property type="component" value="Unassembled WGS sequence"/>
</dbReference>
<dbReference type="EMBL" id="ML170183">
    <property type="protein sequence ID" value="TDL21154.1"/>
    <property type="molecule type" value="Genomic_DNA"/>
</dbReference>
<dbReference type="PANTHER" id="PTHR46481">
    <property type="entry name" value="ZINC FINGER BED DOMAIN-CONTAINING PROTEIN 4"/>
    <property type="match status" value="1"/>
</dbReference>
<sequence length="217" mass="24441">DRLTKEWTAPVYAFFEPVPLVEYVKGRRSHVFQCAARTCLFRTRGVRRFLDKGDAKSTGNLRKHAKKCWGDGVVEAADDVKTADEVRETAGTGVLNQQSITAAFERNNKGKVTYSHRPHTRTESRIVDDRGFQCLMKTGRPGYYIPSAKTVSRDVKEVFVKARQRIAKMLQEHDGSLSFATDAWTSPNHKAFIAVTVHFEIDGEPISLLLDLVEVAK</sequence>
<dbReference type="SUPFAM" id="SSF140996">
    <property type="entry name" value="Hermes dimerisation domain"/>
    <property type="match status" value="1"/>
</dbReference>
<keyword evidence="7" id="KW-1185">Reference proteome</keyword>
<comment type="subcellular location">
    <subcellularLocation>
        <location evidence="1">Nucleus</location>
    </subcellularLocation>
</comment>
<evidence type="ECO:0000256" key="2">
    <source>
        <dbReference type="ARBA" id="ARBA00022723"/>
    </source>
</evidence>
<evidence type="ECO:0000256" key="5">
    <source>
        <dbReference type="ARBA" id="ARBA00023242"/>
    </source>
</evidence>
<evidence type="ECO:0000256" key="4">
    <source>
        <dbReference type="ARBA" id="ARBA00022833"/>
    </source>
</evidence>
<evidence type="ECO:0000313" key="6">
    <source>
        <dbReference type="EMBL" id="TDL21154.1"/>
    </source>
</evidence>
<dbReference type="VEuPathDB" id="FungiDB:BD410DRAFT_698534"/>
<accession>A0A4Y7Q0J1</accession>
<keyword evidence="2" id="KW-0479">Metal-binding</keyword>
<protein>
    <recommendedName>
        <fullName evidence="8">DUF659 domain-containing protein</fullName>
    </recommendedName>
</protein>
<dbReference type="STRING" id="50990.A0A4Y7Q0J1"/>
<proteinExistence type="predicted"/>
<dbReference type="GO" id="GO:0008270">
    <property type="term" value="F:zinc ion binding"/>
    <property type="evidence" value="ECO:0007669"/>
    <property type="project" value="UniProtKB-KW"/>
</dbReference>
<organism evidence="6 7">
    <name type="scientific">Rickenella mellea</name>
    <dbReference type="NCBI Taxonomy" id="50990"/>
    <lineage>
        <taxon>Eukaryota</taxon>
        <taxon>Fungi</taxon>
        <taxon>Dikarya</taxon>
        <taxon>Basidiomycota</taxon>
        <taxon>Agaricomycotina</taxon>
        <taxon>Agaricomycetes</taxon>
        <taxon>Hymenochaetales</taxon>
        <taxon>Rickenellaceae</taxon>
        <taxon>Rickenella</taxon>
    </lineage>
</organism>
<evidence type="ECO:0000256" key="3">
    <source>
        <dbReference type="ARBA" id="ARBA00022771"/>
    </source>
</evidence>
<name>A0A4Y7Q0J1_9AGAM</name>
<feature type="non-terminal residue" evidence="6">
    <location>
        <position position="1"/>
    </location>
</feature>
<keyword evidence="3" id="KW-0863">Zinc-finger</keyword>
<gene>
    <name evidence="6" type="ORF">BD410DRAFT_698534</name>
</gene>
<evidence type="ECO:0008006" key="8">
    <source>
        <dbReference type="Google" id="ProtNLM"/>
    </source>
</evidence>
<evidence type="ECO:0000313" key="7">
    <source>
        <dbReference type="Proteomes" id="UP000294933"/>
    </source>
</evidence>
<dbReference type="PANTHER" id="PTHR46481:SF10">
    <property type="entry name" value="ZINC FINGER BED DOMAIN-CONTAINING PROTEIN 39"/>
    <property type="match status" value="1"/>
</dbReference>
<keyword evidence="5" id="KW-0539">Nucleus</keyword>